<evidence type="ECO:0000313" key="2">
    <source>
        <dbReference type="Proteomes" id="UP000266861"/>
    </source>
</evidence>
<dbReference type="OrthoDB" id="2440926at2759"/>
<reference evidence="1 2" key="1">
    <citation type="submission" date="2018-08" db="EMBL/GenBank/DDBJ databases">
        <title>Genome and evolution of the arbuscular mycorrhizal fungus Diversispora epigaea (formerly Glomus versiforme) and its bacterial endosymbionts.</title>
        <authorList>
            <person name="Sun X."/>
            <person name="Fei Z."/>
            <person name="Harrison M."/>
        </authorList>
    </citation>
    <scope>NUCLEOTIDE SEQUENCE [LARGE SCALE GENOMIC DNA]</scope>
    <source>
        <strain evidence="1 2">IT104</strain>
    </source>
</reference>
<keyword evidence="2" id="KW-1185">Reference proteome</keyword>
<organism evidence="1 2">
    <name type="scientific">Diversispora epigaea</name>
    <dbReference type="NCBI Taxonomy" id="1348612"/>
    <lineage>
        <taxon>Eukaryota</taxon>
        <taxon>Fungi</taxon>
        <taxon>Fungi incertae sedis</taxon>
        <taxon>Mucoromycota</taxon>
        <taxon>Glomeromycotina</taxon>
        <taxon>Glomeromycetes</taxon>
        <taxon>Diversisporales</taxon>
        <taxon>Diversisporaceae</taxon>
        <taxon>Diversispora</taxon>
    </lineage>
</organism>
<gene>
    <name evidence="1" type="ORF">Glove_194g209</name>
</gene>
<dbReference type="EMBL" id="PQFF01000182">
    <property type="protein sequence ID" value="RHZ76715.1"/>
    <property type="molecule type" value="Genomic_DNA"/>
</dbReference>
<evidence type="ECO:0000313" key="1">
    <source>
        <dbReference type="EMBL" id="RHZ76715.1"/>
    </source>
</evidence>
<comment type="caution">
    <text evidence="1">The sequence shown here is derived from an EMBL/GenBank/DDBJ whole genome shotgun (WGS) entry which is preliminary data.</text>
</comment>
<protein>
    <submittedName>
        <fullName evidence="1">Uncharacterized protein</fullName>
    </submittedName>
</protein>
<accession>A0A397ILF5</accession>
<dbReference type="AlphaFoldDB" id="A0A397ILF5"/>
<dbReference type="Proteomes" id="UP000266861">
    <property type="component" value="Unassembled WGS sequence"/>
</dbReference>
<name>A0A397ILF5_9GLOM</name>
<sequence length="108" mass="12185">MEGEETIFAIGLYQVEREDNEIEMVLFVSINSNERNSETQAVFEKDGFYSVGAIGLYQVEREDNEIEMVLFVSINSNERNSETQAVFEKDGFYSVGGKIVSGYYGGVK</sequence>
<proteinExistence type="predicted"/>